<dbReference type="EMBL" id="BMMH01000015">
    <property type="protein sequence ID" value="GGL33330.1"/>
    <property type="molecule type" value="Genomic_DNA"/>
</dbReference>
<dbReference type="AlphaFoldDB" id="A0A917RVL1"/>
<evidence type="ECO:0000313" key="4">
    <source>
        <dbReference type="Proteomes" id="UP000638263"/>
    </source>
</evidence>
<evidence type="ECO:0008006" key="5">
    <source>
        <dbReference type="Google" id="ProtNLM"/>
    </source>
</evidence>
<evidence type="ECO:0000256" key="1">
    <source>
        <dbReference type="SAM" id="MobiDB-lite"/>
    </source>
</evidence>
<feature type="transmembrane region" description="Helical" evidence="2">
    <location>
        <begin position="141"/>
        <end position="161"/>
    </location>
</feature>
<feature type="transmembrane region" description="Helical" evidence="2">
    <location>
        <begin position="31"/>
        <end position="50"/>
    </location>
</feature>
<reference evidence="3" key="2">
    <citation type="submission" date="2020-09" db="EMBL/GenBank/DDBJ databases">
        <authorList>
            <person name="Sun Q."/>
            <person name="Zhou Y."/>
        </authorList>
    </citation>
    <scope>NUCLEOTIDE SEQUENCE</scope>
    <source>
        <strain evidence="3">CGMCC 4.3508</strain>
    </source>
</reference>
<dbReference type="Proteomes" id="UP000638263">
    <property type="component" value="Unassembled WGS sequence"/>
</dbReference>
<keyword evidence="2" id="KW-0812">Transmembrane</keyword>
<sequence length="178" mass="18267">MTLGGGGRNSGGGGGGDGGGMKLKPTRVRELLANVLIAAVIAWVATRLAYASFPPISTIAGASLYPVAVLEVALGFYIRTGVSHRQIGADSRQLHPITVARALALAKASAQVGSLVAGVWLGFLLWIFPQRGDLRAADADYPGVLIGFGAGIALAVAALWLEYCCRAPDDPTDDPAPS</sequence>
<keyword evidence="2" id="KW-0472">Membrane</keyword>
<keyword evidence="2" id="KW-1133">Transmembrane helix</keyword>
<keyword evidence="4" id="KW-1185">Reference proteome</keyword>
<dbReference type="Pfam" id="PF11377">
    <property type="entry name" value="DUF3180"/>
    <property type="match status" value="1"/>
</dbReference>
<protein>
    <recommendedName>
        <fullName evidence="5">DUF3180 domain-containing protein</fullName>
    </recommendedName>
</protein>
<gene>
    <name evidence="3" type="ORF">GCM10011588_55220</name>
</gene>
<evidence type="ECO:0000313" key="3">
    <source>
        <dbReference type="EMBL" id="GGL33330.1"/>
    </source>
</evidence>
<comment type="caution">
    <text evidence="3">The sequence shown here is derived from an EMBL/GenBank/DDBJ whole genome shotgun (WGS) entry which is preliminary data.</text>
</comment>
<dbReference type="InterPro" id="IPR021517">
    <property type="entry name" value="DUF3180"/>
</dbReference>
<organism evidence="3 4">
    <name type="scientific">Nocardia jinanensis</name>
    <dbReference type="NCBI Taxonomy" id="382504"/>
    <lineage>
        <taxon>Bacteria</taxon>
        <taxon>Bacillati</taxon>
        <taxon>Actinomycetota</taxon>
        <taxon>Actinomycetes</taxon>
        <taxon>Mycobacteriales</taxon>
        <taxon>Nocardiaceae</taxon>
        <taxon>Nocardia</taxon>
    </lineage>
</organism>
<feature type="transmembrane region" description="Helical" evidence="2">
    <location>
        <begin position="99"/>
        <end position="129"/>
    </location>
</feature>
<accession>A0A917RVL1</accession>
<feature type="transmembrane region" description="Helical" evidence="2">
    <location>
        <begin position="56"/>
        <end position="78"/>
    </location>
</feature>
<feature type="region of interest" description="Disordered" evidence="1">
    <location>
        <begin position="1"/>
        <end position="20"/>
    </location>
</feature>
<evidence type="ECO:0000256" key="2">
    <source>
        <dbReference type="SAM" id="Phobius"/>
    </source>
</evidence>
<proteinExistence type="predicted"/>
<name>A0A917RVL1_9NOCA</name>
<reference evidence="3" key="1">
    <citation type="journal article" date="2014" name="Int. J. Syst. Evol. Microbiol.">
        <title>Complete genome sequence of Corynebacterium casei LMG S-19264T (=DSM 44701T), isolated from a smear-ripened cheese.</title>
        <authorList>
            <consortium name="US DOE Joint Genome Institute (JGI-PGF)"/>
            <person name="Walter F."/>
            <person name="Albersmeier A."/>
            <person name="Kalinowski J."/>
            <person name="Ruckert C."/>
        </authorList>
    </citation>
    <scope>NUCLEOTIDE SEQUENCE</scope>
    <source>
        <strain evidence="3">CGMCC 4.3508</strain>
    </source>
</reference>